<organism evidence="2 3">
    <name type="scientific">Araneus ventricosus</name>
    <name type="common">Orbweaver spider</name>
    <name type="synonym">Epeira ventricosa</name>
    <dbReference type="NCBI Taxonomy" id="182803"/>
    <lineage>
        <taxon>Eukaryota</taxon>
        <taxon>Metazoa</taxon>
        <taxon>Ecdysozoa</taxon>
        <taxon>Arthropoda</taxon>
        <taxon>Chelicerata</taxon>
        <taxon>Arachnida</taxon>
        <taxon>Araneae</taxon>
        <taxon>Araneomorphae</taxon>
        <taxon>Entelegynae</taxon>
        <taxon>Araneoidea</taxon>
        <taxon>Araneidae</taxon>
        <taxon>Araneus</taxon>
    </lineage>
</organism>
<feature type="compositionally biased region" description="Basic residues" evidence="1">
    <location>
        <begin position="8"/>
        <end position="25"/>
    </location>
</feature>
<reference evidence="2 3" key="1">
    <citation type="journal article" date="2019" name="Sci. Rep.">
        <title>Orb-weaving spider Araneus ventricosus genome elucidates the spidroin gene catalogue.</title>
        <authorList>
            <person name="Kono N."/>
            <person name="Nakamura H."/>
            <person name="Ohtoshi R."/>
            <person name="Moran D.A.P."/>
            <person name="Shinohara A."/>
            <person name="Yoshida Y."/>
            <person name="Fujiwara M."/>
            <person name="Mori M."/>
            <person name="Tomita M."/>
            <person name="Arakawa K."/>
        </authorList>
    </citation>
    <scope>NUCLEOTIDE SEQUENCE [LARGE SCALE GENOMIC DNA]</scope>
</reference>
<evidence type="ECO:0000313" key="3">
    <source>
        <dbReference type="Proteomes" id="UP000499080"/>
    </source>
</evidence>
<proteinExistence type="predicted"/>
<dbReference type="AlphaFoldDB" id="A0A4Y2IQL4"/>
<feature type="region of interest" description="Disordered" evidence="1">
    <location>
        <begin position="1"/>
        <end position="29"/>
    </location>
</feature>
<keyword evidence="3" id="KW-1185">Reference proteome</keyword>
<dbReference type="Proteomes" id="UP000499080">
    <property type="component" value="Unassembled WGS sequence"/>
</dbReference>
<evidence type="ECO:0000256" key="1">
    <source>
        <dbReference type="SAM" id="MobiDB-lite"/>
    </source>
</evidence>
<evidence type="ECO:0000313" key="2">
    <source>
        <dbReference type="EMBL" id="GBM79182.1"/>
    </source>
</evidence>
<sequence>MEDDVKSGHKRKQDKVKSRKQKVSRGKTEGSIDTLLLYHSSTDSDHTVVSCLNRVLVPDTPVKLAPVSVSSSGEVPDNPTSVPTENKYIDSLCPEMRAIIDGFFG</sequence>
<protein>
    <submittedName>
        <fullName evidence="2">Uncharacterized protein</fullName>
    </submittedName>
</protein>
<accession>A0A4Y2IQL4</accession>
<dbReference type="EMBL" id="BGPR01002806">
    <property type="protein sequence ID" value="GBM79182.1"/>
    <property type="molecule type" value="Genomic_DNA"/>
</dbReference>
<gene>
    <name evidence="2" type="ORF">AVEN_209513_1</name>
</gene>
<comment type="caution">
    <text evidence="2">The sequence shown here is derived from an EMBL/GenBank/DDBJ whole genome shotgun (WGS) entry which is preliminary data.</text>
</comment>
<name>A0A4Y2IQL4_ARAVE</name>